<feature type="compositionally biased region" description="Basic residues" evidence="1">
    <location>
        <begin position="1"/>
        <end position="12"/>
    </location>
</feature>
<feature type="region of interest" description="Disordered" evidence="1">
    <location>
        <begin position="1"/>
        <end position="23"/>
    </location>
</feature>
<feature type="compositionally biased region" description="Polar residues" evidence="1">
    <location>
        <begin position="13"/>
        <end position="23"/>
    </location>
</feature>
<protein>
    <submittedName>
        <fullName evidence="2">Uncharacterized protein</fullName>
    </submittedName>
</protein>
<gene>
    <name evidence="2" type="primary">Necator_chrI.g2403</name>
    <name evidence="2" type="ORF">RB195_006275</name>
</gene>
<evidence type="ECO:0000313" key="3">
    <source>
        <dbReference type="Proteomes" id="UP001303046"/>
    </source>
</evidence>
<feature type="compositionally biased region" description="Polar residues" evidence="1">
    <location>
        <begin position="130"/>
        <end position="145"/>
    </location>
</feature>
<keyword evidence="3" id="KW-1185">Reference proteome</keyword>
<proteinExistence type="predicted"/>
<reference evidence="2 3" key="1">
    <citation type="submission" date="2023-08" db="EMBL/GenBank/DDBJ databases">
        <title>A Necator americanus chromosomal reference genome.</title>
        <authorList>
            <person name="Ilik V."/>
            <person name="Petrzelkova K.J."/>
            <person name="Pardy F."/>
            <person name="Fuh T."/>
            <person name="Niatou-Singa F.S."/>
            <person name="Gouil Q."/>
            <person name="Baker L."/>
            <person name="Ritchie M.E."/>
            <person name="Jex A.R."/>
            <person name="Gazzola D."/>
            <person name="Li H."/>
            <person name="Toshio Fujiwara R."/>
            <person name="Zhan B."/>
            <person name="Aroian R.V."/>
            <person name="Pafco B."/>
            <person name="Schwarz E.M."/>
        </authorList>
    </citation>
    <scope>NUCLEOTIDE SEQUENCE [LARGE SCALE GENOMIC DNA]</scope>
    <source>
        <strain evidence="2 3">Aroian</strain>
        <tissue evidence="2">Whole animal</tissue>
    </source>
</reference>
<evidence type="ECO:0000313" key="2">
    <source>
        <dbReference type="EMBL" id="KAK6729128.1"/>
    </source>
</evidence>
<dbReference type="Proteomes" id="UP001303046">
    <property type="component" value="Unassembled WGS sequence"/>
</dbReference>
<feature type="region of interest" description="Disordered" evidence="1">
    <location>
        <begin position="124"/>
        <end position="149"/>
    </location>
</feature>
<accession>A0ABR1BUT5</accession>
<evidence type="ECO:0000256" key="1">
    <source>
        <dbReference type="SAM" id="MobiDB-lite"/>
    </source>
</evidence>
<name>A0ABR1BUT5_NECAM</name>
<dbReference type="EMBL" id="JAVFWL010000001">
    <property type="protein sequence ID" value="KAK6729128.1"/>
    <property type="molecule type" value="Genomic_DNA"/>
</dbReference>
<comment type="caution">
    <text evidence="2">The sequence shown here is derived from an EMBL/GenBank/DDBJ whole genome shotgun (WGS) entry which is preliminary data.</text>
</comment>
<organism evidence="2 3">
    <name type="scientific">Necator americanus</name>
    <name type="common">Human hookworm</name>
    <dbReference type="NCBI Taxonomy" id="51031"/>
    <lineage>
        <taxon>Eukaryota</taxon>
        <taxon>Metazoa</taxon>
        <taxon>Ecdysozoa</taxon>
        <taxon>Nematoda</taxon>
        <taxon>Chromadorea</taxon>
        <taxon>Rhabditida</taxon>
        <taxon>Rhabditina</taxon>
        <taxon>Rhabditomorpha</taxon>
        <taxon>Strongyloidea</taxon>
        <taxon>Ancylostomatidae</taxon>
        <taxon>Bunostominae</taxon>
        <taxon>Necator</taxon>
    </lineage>
</organism>
<sequence>MWKEKSSKKHNNGRNGSRKSAGTSHFHAAKLAHPYYHRRFAFCQHSITLLVLGVERERARSRDLHFCSYLYMARMLRIASICVNSGNRDASPRSPAQCTCSSSSARINLVALLPHIINTGLDKRSKKMQNKTGNASVLQKSSNKRQAGADPCTQLSFVSNITSVFLHYVTY</sequence>